<dbReference type="InterPro" id="IPR009003">
    <property type="entry name" value="Peptidase_S1_PA"/>
</dbReference>
<keyword evidence="5" id="KW-0732">Signal</keyword>
<protein>
    <submittedName>
        <fullName evidence="7">Trypsin</fullName>
    </submittedName>
</protein>
<dbReference type="RefSeq" id="WP_146108146.1">
    <property type="nucleotide sequence ID" value="NZ_CP154825.1"/>
</dbReference>
<dbReference type="Pfam" id="PF00089">
    <property type="entry name" value="Trypsin"/>
    <property type="match status" value="1"/>
</dbReference>
<keyword evidence="8" id="KW-1185">Reference proteome</keyword>
<evidence type="ECO:0000313" key="8">
    <source>
        <dbReference type="Proteomes" id="UP000239203"/>
    </source>
</evidence>
<dbReference type="PANTHER" id="PTHR24276">
    <property type="entry name" value="POLYSERASE-RELATED"/>
    <property type="match status" value="1"/>
</dbReference>
<dbReference type="PROSITE" id="PS50240">
    <property type="entry name" value="TRYPSIN_DOM"/>
    <property type="match status" value="1"/>
</dbReference>
<dbReference type="SUPFAM" id="SSF50494">
    <property type="entry name" value="Trypsin-like serine proteases"/>
    <property type="match status" value="1"/>
</dbReference>
<evidence type="ECO:0000259" key="6">
    <source>
        <dbReference type="PROSITE" id="PS50240"/>
    </source>
</evidence>
<dbReference type="InterPro" id="IPR050430">
    <property type="entry name" value="Peptidase_S1"/>
</dbReference>
<dbReference type="AlphaFoldDB" id="A0A2S6GM05"/>
<keyword evidence="2" id="KW-1015">Disulfide bond</keyword>
<dbReference type="GO" id="GO:0004252">
    <property type="term" value="F:serine-type endopeptidase activity"/>
    <property type="evidence" value="ECO:0007669"/>
    <property type="project" value="InterPro"/>
</dbReference>
<gene>
    <name evidence="7" type="ORF">CLV40_111167</name>
</gene>
<dbReference type="Proteomes" id="UP000239203">
    <property type="component" value="Unassembled WGS sequence"/>
</dbReference>
<evidence type="ECO:0000256" key="4">
    <source>
        <dbReference type="SAM" id="MobiDB-lite"/>
    </source>
</evidence>
<keyword evidence="3" id="KW-0378">Hydrolase</keyword>
<dbReference type="GO" id="GO:0006508">
    <property type="term" value="P:proteolysis"/>
    <property type="evidence" value="ECO:0007669"/>
    <property type="project" value="UniProtKB-KW"/>
</dbReference>
<sequence>MSNRLVAVAALVAVPALAMSAVPPAHAAPPGPQAPAIVGGDPAPDTYRFAARLDRADGTPRCSAFVVSDTVAVTAAHCAFPRPTPPGPAAVPPRTVTLLGRDYVINPAPPGDWALRVGTDLATARAYRPVALVGADFRWGTPVRDRDPIPDRLKQNRMNDTVALVFPEGTLPGPYLPLLPARPGATVSVAGYGYTTDPGVDPATTPPTRLYRAPGTVTAAPGDPANASCTTGAVGDDEFCLTHTPEPRGACWGDSGGPISAVDRRGTPIGIVGWTDRSDVMTCGVGPQIAVAATEHSWVLLAPRIARLGKGRPPLDCPHGGDCASTPAGDPTTLTAPRARS</sequence>
<evidence type="ECO:0000313" key="7">
    <source>
        <dbReference type="EMBL" id="PPK66203.1"/>
    </source>
</evidence>
<organism evidence="7 8">
    <name type="scientific">Actinokineospora auranticolor</name>
    <dbReference type="NCBI Taxonomy" id="155976"/>
    <lineage>
        <taxon>Bacteria</taxon>
        <taxon>Bacillati</taxon>
        <taxon>Actinomycetota</taxon>
        <taxon>Actinomycetes</taxon>
        <taxon>Pseudonocardiales</taxon>
        <taxon>Pseudonocardiaceae</taxon>
        <taxon>Actinokineospora</taxon>
    </lineage>
</organism>
<dbReference type="InterPro" id="IPR001254">
    <property type="entry name" value="Trypsin_dom"/>
</dbReference>
<feature type="domain" description="Peptidase S1" evidence="6">
    <location>
        <begin position="37"/>
        <end position="304"/>
    </location>
</feature>
<keyword evidence="3" id="KW-0720">Serine protease</keyword>
<dbReference type="PROSITE" id="PS00134">
    <property type="entry name" value="TRYPSIN_HIS"/>
    <property type="match status" value="1"/>
</dbReference>
<feature type="chain" id="PRO_5015455244" evidence="5">
    <location>
        <begin position="28"/>
        <end position="341"/>
    </location>
</feature>
<comment type="similarity">
    <text evidence="1">Belongs to the peptidase S1 family.</text>
</comment>
<dbReference type="SMART" id="SM00020">
    <property type="entry name" value="Tryp_SPc"/>
    <property type="match status" value="1"/>
</dbReference>
<keyword evidence="3" id="KW-0645">Protease</keyword>
<feature type="signal peptide" evidence="5">
    <location>
        <begin position="1"/>
        <end position="27"/>
    </location>
</feature>
<name>A0A2S6GM05_9PSEU</name>
<reference evidence="7 8" key="1">
    <citation type="submission" date="2018-02" db="EMBL/GenBank/DDBJ databases">
        <title>Genomic Encyclopedia of Archaeal and Bacterial Type Strains, Phase II (KMG-II): from individual species to whole genera.</title>
        <authorList>
            <person name="Goeker M."/>
        </authorList>
    </citation>
    <scope>NUCLEOTIDE SEQUENCE [LARGE SCALE GENOMIC DNA]</scope>
    <source>
        <strain evidence="7 8">YU 961-1</strain>
    </source>
</reference>
<feature type="region of interest" description="Disordered" evidence="4">
    <location>
        <begin position="318"/>
        <end position="341"/>
    </location>
</feature>
<proteinExistence type="inferred from homology"/>
<evidence type="ECO:0000256" key="1">
    <source>
        <dbReference type="ARBA" id="ARBA00007664"/>
    </source>
</evidence>
<dbReference type="PANTHER" id="PTHR24276:SF91">
    <property type="entry name" value="AT26814P-RELATED"/>
    <property type="match status" value="1"/>
</dbReference>
<dbReference type="EMBL" id="PTIX01000011">
    <property type="protein sequence ID" value="PPK66203.1"/>
    <property type="molecule type" value="Genomic_DNA"/>
</dbReference>
<evidence type="ECO:0000256" key="2">
    <source>
        <dbReference type="ARBA" id="ARBA00023157"/>
    </source>
</evidence>
<dbReference type="OrthoDB" id="267336at2"/>
<accession>A0A2S6GM05</accession>
<dbReference type="InterPro" id="IPR018114">
    <property type="entry name" value="TRYPSIN_HIS"/>
</dbReference>
<dbReference type="InterPro" id="IPR043504">
    <property type="entry name" value="Peptidase_S1_PA_chymotrypsin"/>
</dbReference>
<dbReference type="InterPro" id="IPR033116">
    <property type="entry name" value="TRYPSIN_SER"/>
</dbReference>
<comment type="caution">
    <text evidence="7">The sequence shown here is derived from an EMBL/GenBank/DDBJ whole genome shotgun (WGS) entry which is preliminary data.</text>
</comment>
<evidence type="ECO:0000256" key="5">
    <source>
        <dbReference type="SAM" id="SignalP"/>
    </source>
</evidence>
<dbReference type="Gene3D" id="2.40.10.10">
    <property type="entry name" value="Trypsin-like serine proteases"/>
    <property type="match status" value="1"/>
</dbReference>
<dbReference type="PRINTS" id="PR00722">
    <property type="entry name" value="CHYMOTRYPSIN"/>
</dbReference>
<dbReference type="PROSITE" id="PS00135">
    <property type="entry name" value="TRYPSIN_SER"/>
    <property type="match status" value="1"/>
</dbReference>
<dbReference type="InterPro" id="IPR001314">
    <property type="entry name" value="Peptidase_S1A"/>
</dbReference>
<evidence type="ECO:0000256" key="3">
    <source>
        <dbReference type="RuleBase" id="RU363034"/>
    </source>
</evidence>